<evidence type="ECO:0000256" key="1">
    <source>
        <dbReference type="SAM" id="SignalP"/>
    </source>
</evidence>
<comment type="caution">
    <text evidence="2">The sequence shown here is derived from an EMBL/GenBank/DDBJ whole genome shotgun (WGS) entry which is preliminary data.</text>
</comment>
<evidence type="ECO:0000313" key="2">
    <source>
        <dbReference type="EMBL" id="KAJ1172584.1"/>
    </source>
</evidence>
<name>A0AAV7T9C4_PLEWA</name>
<feature type="chain" id="PRO_5043933499" evidence="1">
    <location>
        <begin position="18"/>
        <end position="85"/>
    </location>
</feature>
<feature type="signal peptide" evidence="1">
    <location>
        <begin position="1"/>
        <end position="17"/>
    </location>
</feature>
<dbReference type="InterPro" id="IPR045860">
    <property type="entry name" value="Snake_toxin-like_sf"/>
</dbReference>
<protein>
    <submittedName>
        <fullName evidence="2">Uncharacterized protein</fullName>
    </submittedName>
</protein>
<organism evidence="2 3">
    <name type="scientific">Pleurodeles waltl</name>
    <name type="common">Iberian ribbed newt</name>
    <dbReference type="NCBI Taxonomy" id="8319"/>
    <lineage>
        <taxon>Eukaryota</taxon>
        <taxon>Metazoa</taxon>
        <taxon>Chordata</taxon>
        <taxon>Craniata</taxon>
        <taxon>Vertebrata</taxon>
        <taxon>Euteleostomi</taxon>
        <taxon>Amphibia</taxon>
        <taxon>Batrachia</taxon>
        <taxon>Caudata</taxon>
        <taxon>Salamandroidea</taxon>
        <taxon>Salamandridae</taxon>
        <taxon>Pleurodelinae</taxon>
        <taxon>Pleurodeles</taxon>
    </lineage>
</organism>
<dbReference type="EMBL" id="JANPWB010000007">
    <property type="protein sequence ID" value="KAJ1172584.1"/>
    <property type="molecule type" value="Genomic_DNA"/>
</dbReference>
<dbReference type="AlphaFoldDB" id="A0AAV7T9C4"/>
<dbReference type="SUPFAM" id="SSF57302">
    <property type="entry name" value="Snake toxin-like"/>
    <property type="match status" value="1"/>
</dbReference>
<dbReference type="Proteomes" id="UP001066276">
    <property type="component" value="Chromosome 4_1"/>
</dbReference>
<sequence length="85" mass="9180">MKTAGLILLAFLISVLAGESEALICRSVNPCLQEPCPIGERTCKAGEVCFAQRGTPLGCLNKQECLEHPKTPENKVICCETDKCN</sequence>
<accession>A0AAV7T9C4</accession>
<reference evidence="2" key="1">
    <citation type="journal article" date="2022" name="bioRxiv">
        <title>Sequencing and chromosome-scale assembly of the giantPleurodeles waltlgenome.</title>
        <authorList>
            <person name="Brown T."/>
            <person name="Elewa A."/>
            <person name="Iarovenko S."/>
            <person name="Subramanian E."/>
            <person name="Araus A.J."/>
            <person name="Petzold A."/>
            <person name="Susuki M."/>
            <person name="Suzuki K.-i.T."/>
            <person name="Hayashi T."/>
            <person name="Toyoda A."/>
            <person name="Oliveira C."/>
            <person name="Osipova E."/>
            <person name="Leigh N.D."/>
            <person name="Simon A."/>
            <person name="Yun M.H."/>
        </authorList>
    </citation>
    <scope>NUCLEOTIDE SEQUENCE</scope>
    <source>
        <strain evidence="2">20211129_DDA</strain>
        <tissue evidence="2">Liver</tissue>
    </source>
</reference>
<proteinExistence type="predicted"/>
<evidence type="ECO:0000313" key="3">
    <source>
        <dbReference type="Proteomes" id="UP001066276"/>
    </source>
</evidence>
<keyword evidence="3" id="KW-1185">Reference proteome</keyword>
<gene>
    <name evidence="2" type="ORF">NDU88_004429</name>
</gene>
<keyword evidence="1" id="KW-0732">Signal</keyword>